<dbReference type="GO" id="GO:0006355">
    <property type="term" value="P:regulation of DNA-templated transcription"/>
    <property type="evidence" value="ECO:0007669"/>
    <property type="project" value="InterPro"/>
</dbReference>
<dbReference type="SUPFAM" id="SSF52540">
    <property type="entry name" value="P-loop containing nucleoside triphosphate hydrolases"/>
    <property type="match status" value="1"/>
</dbReference>
<dbReference type="InterPro" id="IPR010985">
    <property type="entry name" value="Ribbon_hlx_hlx"/>
</dbReference>
<dbReference type="CDD" id="cd02042">
    <property type="entry name" value="ParAB_family"/>
    <property type="match status" value="1"/>
</dbReference>
<evidence type="ECO:0000313" key="3">
    <source>
        <dbReference type="Proteomes" id="UP000194236"/>
    </source>
</evidence>
<dbReference type="InterPro" id="IPR002586">
    <property type="entry name" value="CobQ/CobB/MinD/ParA_Nub-bd_dom"/>
</dbReference>
<dbReference type="InterPro" id="IPR013321">
    <property type="entry name" value="Arc_rbn_hlx_hlx"/>
</dbReference>
<evidence type="ECO:0000313" key="2">
    <source>
        <dbReference type="EMBL" id="OTF82576.1"/>
    </source>
</evidence>
<dbReference type="InterPro" id="IPR050678">
    <property type="entry name" value="DNA_Partitioning_ATPase"/>
</dbReference>
<reference evidence="2 3" key="1">
    <citation type="submission" date="2017-03" db="EMBL/GenBank/DDBJ databases">
        <title>Genome Survey of Euroglyphus maynei.</title>
        <authorList>
            <person name="Arlian L.G."/>
            <person name="Morgan M.S."/>
            <person name="Rider S.D."/>
        </authorList>
    </citation>
    <scope>NUCLEOTIDE SEQUENCE [LARGE SCALE GENOMIC DNA]</scope>
    <source>
        <strain evidence="2">Arlian Lab</strain>
        <tissue evidence="2">Whole body</tissue>
    </source>
</reference>
<comment type="caution">
    <text evidence="2">The sequence shown here is derived from an EMBL/GenBank/DDBJ whole genome shotgun (WGS) entry which is preliminary data.</text>
</comment>
<dbReference type="EMBL" id="MUJZ01007831">
    <property type="protein sequence ID" value="OTF82576.1"/>
    <property type="molecule type" value="Genomic_DNA"/>
</dbReference>
<dbReference type="Proteomes" id="UP000194236">
    <property type="component" value="Unassembled WGS sequence"/>
</dbReference>
<dbReference type="Pfam" id="PF09274">
    <property type="entry name" value="ParG"/>
    <property type="match status" value="1"/>
</dbReference>
<dbReference type="PANTHER" id="PTHR13696">
    <property type="entry name" value="P-LOOP CONTAINING NUCLEOSIDE TRIPHOSPHATE HYDROLASE"/>
    <property type="match status" value="1"/>
</dbReference>
<sequence length="255" mass="28034">METNVISFLNGKGGVGKTTTSINVATCLVRQGFRVVVVDTDPQASIGNWYDEEKCKFDLAEASSEKEIYTVRKQLIGYDFIIIDGAAAISAISSAAVMVSDIVLIPVTPSPLDFAACGAIIAVIEARQNLRPVTARFLITKKVASTKMLEVLKDSISDTGITALKTGTGQRQAYIRTMLDGGTVYDTTDSHAKGQHKQLEPALHAIQEPKGITKKLQMNIDEELHKRFKLTCLKQDKEMTEVTIEMIIKWLKENE</sequence>
<dbReference type="Gene3D" id="1.10.1220.10">
    <property type="entry name" value="Met repressor-like"/>
    <property type="match status" value="1"/>
</dbReference>
<feature type="domain" description="CobQ/CobB/MinD/ParA nucleotide binding" evidence="1">
    <location>
        <begin position="6"/>
        <end position="159"/>
    </location>
</feature>
<gene>
    <name evidence="2" type="ORF">BLA29_005589</name>
</gene>
<dbReference type="SUPFAM" id="SSF47598">
    <property type="entry name" value="Ribbon-helix-helix"/>
    <property type="match status" value="1"/>
</dbReference>
<dbReference type="OrthoDB" id="6382780at2759"/>
<dbReference type="Gene3D" id="3.40.50.300">
    <property type="entry name" value="P-loop containing nucleotide triphosphate hydrolases"/>
    <property type="match status" value="1"/>
</dbReference>
<proteinExistence type="predicted"/>
<evidence type="ECO:0000259" key="1">
    <source>
        <dbReference type="Pfam" id="PF01656"/>
    </source>
</evidence>
<protein>
    <recommendedName>
        <fullName evidence="1">CobQ/CobB/MinD/ParA nucleotide binding domain-containing protein</fullName>
    </recommendedName>
</protein>
<organism evidence="2 3">
    <name type="scientific">Euroglyphus maynei</name>
    <name type="common">Mayne's house dust mite</name>
    <dbReference type="NCBI Taxonomy" id="6958"/>
    <lineage>
        <taxon>Eukaryota</taxon>
        <taxon>Metazoa</taxon>
        <taxon>Ecdysozoa</taxon>
        <taxon>Arthropoda</taxon>
        <taxon>Chelicerata</taxon>
        <taxon>Arachnida</taxon>
        <taxon>Acari</taxon>
        <taxon>Acariformes</taxon>
        <taxon>Sarcoptiformes</taxon>
        <taxon>Astigmata</taxon>
        <taxon>Psoroptidia</taxon>
        <taxon>Analgoidea</taxon>
        <taxon>Pyroglyphidae</taxon>
        <taxon>Pyroglyphinae</taxon>
        <taxon>Euroglyphus</taxon>
    </lineage>
</organism>
<dbReference type="AlphaFoldDB" id="A0A1Y3BSM9"/>
<accession>A0A1Y3BSM9</accession>
<keyword evidence="3" id="KW-1185">Reference proteome</keyword>
<dbReference type="InterPro" id="IPR027417">
    <property type="entry name" value="P-loop_NTPase"/>
</dbReference>
<name>A0A1Y3BSM9_EURMA</name>
<dbReference type="PANTHER" id="PTHR13696:SF52">
    <property type="entry name" value="PARA FAMILY PROTEIN CT_582"/>
    <property type="match status" value="1"/>
</dbReference>
<dbReference type="InterPro" id="IPR015354">
    <property type="entry name" value="DNA_partition_ParG"/>
</dbReference>
<dbReference type="Pfam" id="PF01656">
    <property type="entry name" value="CbiA"/>
    <property type="match status" value="1"/>
</dbReference>